<dbReference type="GeneID" id="76460190"/>
<dbReference type="HOGENOM" id="CLU_1314445_0_0_4"/>
<dbReference type="STRING" id="391735.Veis_1572"/>
<dbReference type="KEGG" id="vei:Veis_1572"/>
<evidence type="ECO:0000313" key="1">
    <source>
        <dbReference type="EMBL" id="ABM57331.1"/>
    </source>
</evidence>
<dbReference type="Proteomes" id="UP000000374">
    <property type="component" value="Chromosome"/>
</dbReference>
<dbReference type="AlphaFoldDB" id="A1WI74"/>
<gene>
    <name evidence="1" type="ordered locus">Veis_1572</name>
</gene>
<dbReference type="OrthoDB" id="7855695at2"/>
<proteinExistence type="predicted"/>
<evidence type="ECO:0000313" key="2">
    <source>
        <dbReference type="Proteomes" id="UP000000374"/>
    </source>
</evidence>
<reference evidence="2" key="1">
    <citation type="submission" date="2006-12" db="EMBL/GenBank/DDBJ databases">
        <title>Complete sequence of chromosome 1 of Verminephrobacter eiseniae EF01-2.</title>
        <authorList>
            <person name="Copeland A."/>
            <person name="Lucas S."/>
            <person name="Lapidus A."/>
            <person name="Barry K."/>
            <person name="Detter J.C."/>
            <person name="Glavina del Rio T."/>
            <person name="Dalin E."/>
            <person name="Tice H."/>
            <person name="Pitluck S."/>
            <person name="Chertkov O."/>
            <person name="Brettin T."/>
            <person name="Bruce D."/>
            <person name="Han C."/>
            <person name="Tapia R."/>
            <person name="Gilna P."/>
            <person name="Schmutz J."/>
            <person name="Larimer F."/>
            <person name="Land M."/>
            <person name="Hauser L."/>
            <person name="Kyrpides N."/>
            <person name="Kim E."/>
            <person name="Stahl D."/>
            <person name="Richardson P."/>
        </authorList>
    </citation>
    <scope>NUCLEOTIDE SEQUENCE [LARGE SCALE GENOMIC DNA]</scope>
    <source>
        <strain evidence="2">EF01-2</strain>
    </source>
</reference>
<dbReference type="eggNOG" id="ENOG5032TWH">
    <property type="taxonomic scope" value="Bacteria"/>
</dbReference>
<dbReference type="RefSeq" id="WP_011809338.1">
    <property type="nucleotide sequence ID" value="NC_008786.1"/>
</dbReference>
<organism evidence="1 2">
    <name type="scientific">Verminephrobacter eiseniae (strain EF01-2)</name>
    <dbReference type="NCBI Taxonomy" id="391735"/>
    <lineage>
        <taxon>Bacteria</taxon>
        <taxon>Pseudomonadati</taxon>
        <taxon>Pseudomonadota</taxon>
        <taxon>Betaproteobacteria</taxon>
        <taxon>Burkholderiales</taxon>
        <taxon>Comamonadaceae</taxon>
        <taxon>Verminephrobacter</taxon>
    </lineage>
</organism>
<name>A1WI74_VEREI</name>
<sequence length="223" mass="24352">MRQLEFYEFTGILLPGAIAMAALVLLFPGWGLPTLVKDVSVGGLGIFIVLAYAAGHIVQAVGNLIEAVWWKCWGGMPTYWLRIKPARLLAAQQISQVEERLRKQPGLANFEIASSSASDWHAITHQIYAAVAGAGRTSRVDTFNGNYGLNRGLAAGLLVALALLPTQASADWRLVVCLVVGTGLALYRMHRFARHYARELFVQFLQLPERGSDKAKKPDTPAP</sequence>
<dbReference type="EMBL" id="CP000542">
    <property type="protein sequence ID" value="ABM57331.1"/>
    <property type="molecule type" value="Genomic_DNA"/>
</dbReference>
<protein>
    <submittedName>
        <fullName evidence="1">Uncharacterized protein</fullName>
    </submittedName>
</protein>
<accession>A1WI74</accession>
<keyword evidence="2" id="KW-1185">Reference proteome</keyword>